<proteinExistence type="inferred from homology"/>
<dbReference type="PANTHER" id="PTHR21237:SF23">
    <property type="entry name" value="GRPE PROTEIN HOMOLOG, MITOCHONDRIAL"/>
    <property type="match status" value="1"/>
</dbReference>
<dbReference type="InterPro" id="IPR000740">
    <property type="entry name" value="GrpE"/>
</dbReference>
<dbReference type="Pfam" id="PF01025">
    <property type="entry name" value="GrpE"/>
    <property type="match status" value="1"/>
</dbReference>
<dbReference type="PANTHER" id="PTHR21237">
    <property type="entry name" value="GRPE PROTEIN"/>
    <property type="match status" value="1"/>
</dbReference>
<evidence type="ECO:0000256" key="5">
    <source>
        <dbReference type="ARBA" id="ARBA00023016"/>
    </source>
</evidence>
<feature type="compositionally biased region" description="Basic and acidic residues" evidence="14">
    <location>
        <begin position="37"/>
        <end position="48"/>
    </location>
</feature>
<dbReference type="NCBIfam" id="NF010742">
    <property type="entry name" value="PRK14144.1"/>
    <property type="match status" value="1"/>
</dbReference>
<dbReference type="Gene3D" id="3.90.20.20">
    <property type="match status" value="1"/>
</dbReference>
<evidence type="ECO:0000256" key="6">
    <source>
        <dbReference type="ARBA" id="ARBA00023186"/>
    </source>
</evidence>
<feature type="region of interest" description="Disordered" evidence="14">
    <location>
        <begin position="1"/>
        <end position="48"/>
    </location>
</feature>
<dbReference type="Gene3D" id="2.30.22.10">
    <property type="entry name" value="Head domain of nucleotide exchange factor GrpE"/>
    <property type="match status" value="1"/>
</dbReference>
<gene>
    <name evidence="10" type="primary">grpE</name>
    <name evidence="15" type="ORF">Ljor_1067</name>
</gene>
<evidence type="ECO:0000256" key="1">
    <source>
        <dbReference type="ARBA" id="ARBA00004496"/>
    </source>
</evidence>
<dbReference type="GO" id="GO:0051082">
    <property type="term" value="F:unfolded protein binding"/>
    <property type="evidence" value="ECO:0007669"/>
    <property type="project" value="TreeGrafter"/>
</dbReference>
<organism evidence="15 16">
    <name type="scientific">Legionella jordanis</name>
    <dbReference type="NCBI Taxonomy" id="456"/>
    <lineage>
        <taxon>Bacteria</taxon>
        <taxon>Pseudomonadati</taxon>
        <taxon>Pseudomonadota</taxon>
        <taxon>Gammaproteobacteria</taxon>
        <taxon>Legionellales</taxon>
        <taxon>Legionellaceae</taxon>
        <taxon>Legionella</taxon>
    </lineage>
</organism>
<evidence type="ECO:0000313" key="16">
    <source>
        <dbReference type="Proteomes" id="UP000055035"/>
    </source>
</evidence>
<dbReference type="AlphaFoldDB" id="A0A0W0VAW3"/>
<keyword evidence="16" id="KW-1185">Reference proteome</keyword>
<feature type="compositionally biased region" description="Acidic residues" evidence="14">
    <location>
        <begin position="26"/>
        <end position="36"/>
    </location>
</feature>
<evidence type="ECO:0000256" key="13">
    <source>
        <dbReference type="SAM" id="Coils"/>
    </source>
</evidence>
<evidence type="ECO:0000256" key="11">
    <source>
        <dbReference type="RuleBase" id="RU000639"/>
    </source>
</evidence>
<evidence type="ECO:0000256" key="9">
    <source>
        <dbReference type="ARBA" id="ARBA00076414"/>
    </source>
</evidence>
<dbReference type="PRINTS" id="PR00773">
    <property type="entry name" value="GRPEPROTEIN"/>
</dbReference>
<dbReference type="GO" id="GO:0051087">
    <property type="term" value="F:protein-folding chaperone binding"/>
    <property type="evidence" value="ECO:0007669"/>
    <property type="project" value="InterPro"/>
</dbReference>
<comment type="subunit">
    <text evidence="3 10">Homodimer.</text>
</comment>
<comment type="caution">
    <text evidence="15">The sequence shown here is derived from an EMBL/GenBank/DDBJ whole genome shotgun (WGS) entry which is preliminary data.</text>
</comment>
<dbReference type="NCBIfam" id="NF010738">
    <property type="entry name" value="PRK14140.1"/>
    <property type="match status" value="1"/>
</dbReference>
<dbReference type="RefSeq" id="WP_058470593.1">
    <property type="nucleotide sequence ID" value="NZ_CAAAIC010000002.1"/>
</dbReference>
<dbReference type="SUPFAM" id="SSF51064">
    <property type="entry name" value="Head domain of nucleotide exchange factor GrpE"/>
    <property type="match status" value="1"/>
</dbReference>
<evidence type="ECO:0000256" key="14">
    <source>
        <dbReference type="SAM" id="MobiDB-lite"/>
    </source>
</evidence>
<keyword evidence="13" id="KW-0175">Coiled coil</keyword>
<dbReference type="STRING" id="456.Ljor_1067"/>
<protein>
    <recommendedName>
        <fullName evidence="8 10">Protein GrpE</fullName>
    </recommendedName>
    <alternativeName>
        <fullName evidence="9 10">HSP-70 cofactor</fullName>
    </alternativeName>
</protein>
<dbReference type="CDD" id="cd00446">
    <property type="entry name" value="GrpE"/>
    <property type="match status" value="1"/>
</dbReference>
<dbReference type="Proteomes" id="UP000055035">
    <property type="component" value="Unassembled WGS sequence"/>
</dbReference>
<evidence type="ECO:0000256" key="7">
    <source>
        <dbReference type="ARBA" id="ARBA00053401"/>
    </source>
</evidence>
<comment type="function">
    <text evidence="7 10 11">Participates actively in the response to hyperosmotic and heat shock by preventing the aggregation of stress-denatured proteins, in association with DnaK and GrpE. It is the nucleotide exchange factor for DnaK and may function as a thermosensor. Unfolded proteins bind initially to DnaJ; upon interaction with the DnaJ-bound protein, DnaK hydrolyzes its bound ATP, resulting in the formation of a stable complex. GrpE releases ADP from DnaK; ATP binding to DnaK triggers the release of the substrate protein, thus completing the reaction cycle. Several rounds of ATP-dependent interactions between DnaJ, DnaK and GrpE are required for fully efficient folding.</text>
</comment>
<feature type="coiled-coil region" evidence="13">
    <location>
        <begin position="67"/>
        <end position="94"/>
    </location>
</feature>
<evidence type="ECO:0000256" key="4">
    <source>
        <dbReference type="ARBA" id="ARBA00022490"/>
    </source>
</evidence>
<keyword evidence="5 10" id="KW-0346">Stress response</keyword>
<feature type="compositionally biased region" description="Basic and acidic residues" evidence="14">
    <location>
        <begin position="1"/>
        <end position="19"/>
    </location>
</feature>
<evidence type="ECO:0000256" key="12">
    <source>
        <dbReference type="RuleBase" id="RU004478"/>
    </source>
</evidence>
<evidence type="ECO:0000256" key="8">
    <source>
        <dbReference type="ARBA" id="ARBA00072274"/>
    </source>
</evidence>
<dbReference type="GO" id="GO:0006457">
    <property type="term" value="P:protein folding"/>
    <property type="evidence" value="ECO:0007669"/>
    <property type="project" value="InterPro"/>
</dbReference>
<comment type="subcellular location">
    <subcellularLocation>
        <location evidence="1 10">Cytoplasm</location>
    </subcellularLocation>
</comment>
<keyword evidence="6 10" id="KW-0143">Chaperone</keyword>
<dbReference type="GO" id="GO:0005829">
    <property type="term" value="C:cytosol"/>
    <property type="evidence" value="ECO:0007669"/>
    <property type="project" value="TreeGrafter"/>
</dbReference>
<dbReference type="OrthoDB" id="9789811at2"/>
<dbReference type="HAMAP" id="MF_01151">
    <property type="entry name" value="GrpE"/>
    <property type="match status" value="1"/>
</dbReference>
<dbReference type="EMBL" id="LNYJ01000011">
    <property type="protein sequence ID" value="KTD16761.1"/>
    <property type="molecule type" value="Genomic_DNA"/>
</dbReference>
<evidence type="ECO:0000256" key="3">
    <source>
        <dbReference type="ARBA" id="ARBA00011738"/>
    </source>
</evidence>
<dbReference type="NCBIfam" id="NF010748">
    <property type="entry name" value="PRK14150.1"/>
    <property type="match status" value="1"/>
</dbReference>
<dbReference type="GO" id="GO:0000774">
    <property type="term" value="F:adenyl-nucleotide exchange factor activity"/>
    <property type="evidence" value="ECO:0007669"/>
    <property type="project" value="InterPro"/>
</dbReference>
<evidence type="ECO:0000256" key="10">
    <source>
        <dbReference type="HAMAP-Rule" id="MF_01151"/>
    </source>
</evidence>
<dbReference type="InterPro" id="IPR009012">
    <property type="entry name" value="GrpE_head"/>
</dbReference>
<dbReference type="FunFam" id="2.30.22.10:FF:000001">
    <property type="entry name" value="Protein GrpE"/>
    <property type="match status" value="1"/>
</dbReference>
<accession>A0A0W0VAW3</accession>
<evidence type="ECO:0000313" key="15">
    <source>
        <dbReference type="EMBL" id="KTD16761.1"/>
    </source>
</evidence>
<evidence type="ECO:0000256" key="2">
    <source>
        <dbReference type="ARBA" id="ARBA00009054"/>
    </source>
</evidence>
<dbReference type="PROSITE" id="PS01071">
    <property type="entry name" value="GRPE"/>
    <property type="match status" value="1"/>
</dbReference>
<keyword evidence="4 10" id="KW-0963">Cytoplasm</keyword>
<dbReference type="PATRIC" id="fig|456.5.peg.1136"/>
<reference evidence="15 16" key="1">
    <citation type="submission" date="2015-11" db="EMBL/GenBank/DDBJ databases">
        <title>Genomic analysis of 38 Legionella species identifies large and diverse effector repertoires.</title>
        <authorList>
            <person name="Burstein D."/>
            <person name="Amaro F."/>
            <person name="Zusman T."/>
            <person name="Lifshitz Z."/>
            <person name="Cohen O."/>
            <person name="Gilbert J.A."/>
            <person name="Pupko T."/>
            <person name="Shuman H.A."/>
            <person name="Segal G."/>
        </authorList>
    </citation>
    <scope>NUCLEOTIDE SEQUENCE [LARGE SCALE GENOMIC DNA]</scope>
    <source>
        <strain evidence="15 16">BL-540</strain>
    </source>
</reference>
<dbReference type="SUPFAM" id="SSF58014">
    <property type="entry name" value="Coiled-coil domain of nucleotide exchange factor GrpE"/>
    <property type="match status" value="1"/>
</dbReference>
<dbReference type="GO" id="GO:0042803">
    <property type="term" value="F:protein homodimerization activity"/>
    <property type="evidence" value="ECO:0007669"/>
    <property type="project" value="InterPro"/>
</dbReference>
<dbReference type="NCBIfam" id="NF010737">
    <property type="entry name" value="PRK14139.1"/>
    <property type="match status" value="1"/>
</dbReference>
<sequence>MSEDSNKKWQKIKEEHGAETEVNENVFDEDSDEEGDAGAHEAALEHPDYRQLEEQLTAAEQKAHENWEKAARAIAELENVRRRAERDVANAHRYGSEKLLNSLLPVADSLEQALQLSEKEQNNSMHEGLELTMKMLLDVFKKHEVEQIDPQGQPFNPQEHEAMSMQETADASPNTVLAVFQKGYKLHDRIIRPARVVVAKAKSNS</sequence>
<dbReference type="InterPro" id="IPR013805">
    <property type="entry name" value="GrpE_CC"/>
</dbReference>
<comment type="similarity">
    <text evidence="2 10 12">Belongs to the GrpE family.</text>
</comment>
<name>A0A0W0VAW3_9GAMM</name>